<feature type="domain" description="Peptidase M3A/M3B catalytic" evidence="8">
    <location>
        <begin position="215"/>
        <end position="658"/>
    </location>
</feature>
<dbReference type="PANTHER" id="PTHR43660:SF1">
    <property type="entry name" value="DIPEPTIDYL CARBOXYPEPTIDASE"/>
    <property type="match status" value="1"/>
</dbReference>
<dbReference type="FunFam" id="3.40.390.10:FF:000009">
    <property type="entry name" value="Oligopeptidase A"/>
    <property type="match status" value="1"/>
</dbReference>
<proteinExistence type="inferred from homology"/>
<evidence type="ECO:0000259" key="8">
    <source>
        <dbReference type="Pfam" id="PF01432"/>
    </source>
</evidence>
<dbReference type="PANTHER" id="PTHR43660">
    <property type="entry name" value="DIPEPTIDYL CARBOXYPEPTIDASE"/>
    <property type="match status" value="1"/>
</dbReference>
<evidence type="ECO:0000256" key="5">
    <source>
        <dbReference type="ARBA" id="ARBA00022833"/>
    </source>
</evidence>
<evidence type="ECO:0000256" key="4">
    <source>
        <dbReference type="ARBA" id="ARBA00022801"/>
    </source>
</evidence>
<keyword evidence="5 7" id="KW-0862">Zinc</keyword>
<reference evidence="9 10" key="1">
    <citation type="submission" date="2019-06" db="EMBL/GenBank/DDBJ databases">
        <authorList>
            <person name="Li J."/>
        </authorList>
    </citation>
    <scope>NUCLEOTIDE SEQUENCE [LARGE SCALE GENOMIC DNA]</scope>
    <source>
        <strain evidence="9 10">LMG 28165</strain>
    </source>
</reference>
<dbReference type="InterPro" id="IPR001567">
    <property type="entry name" value="Pept_M3A_M3B_dom"/>
</dbReference>
<evidence type="ECO:0000256" key="2">
    <source>
        <dbReference type="ARBA" id="ARBA00022670"/>
    </source>
</evidence>
<accession>A0A5C4U2I2</accession>
<dbReference type="GO" id="GO:0004222">
    <property type="term" value="F:metalloendopeptidase activity"/>
    <property type="evidence" value="ECO:0007669"/>
    <property type="project" value="InterPro"/>
</dbReference>
<dbReference type="GO" id="GO:0005829">
    <property type="term" value="C:cytosol"/>
    <property type="evidence" value="ECO:0007669"/>
    <property type="project" value="TreeGrafter"/>
</dbReference>
<dbReference type="GO" id="GO:0006508">
    <property type="term" value="P:proteolysis"/>
    <property type="evidence" value="ECO:0007669"/>
    <property type="project" value="UniProtKB-KW"/>
</dbReference>
<comment type="caution">
    <text evidence="9">The sequence shown here is derived from an EMBL/GenBank/DDBJ whole genome shotgun (WGS) entry which is preliminary data.</text>
</comment>
<dbReference type="EMBL" id="VDHJ01000010">
    <property type="protein sequence ID" value="TNL96601.1"/>
    <property type="molecule type" value="Genomic_DNA"/>
</dbReference>
<sequence>MTNPLLTPSTLPYGLPPFAQITPAFAEEALERGMEEQSAEIAAIKTGDGSWESVVEGLERSGATLDRGAAWLFNMQGTDANDEIDALAERMIPRLTAHSAAIYQDQDLYRLVREVDVPEDEESRRLHRLLVARFERQGAGLDDAGQKRLREIDERLAVLGDAFRRHLAADTKDLAVRFDSADELEGLSSATIEAARQEDGSFVLPLELPTVQAALSELKNKQARQKVLEASLKRGSESNRDTLVEMVRLRAERAELLGFKHHADFIVAEETADDADAAWALLTDLAPAASANAEAERKLAGELAQEEITAADWPYFAARLAEGEDGVSDAELRAYFPLRSVLENGVFAAARRLYGIEVKHRPDLEGYRDDVDVWEVSDSDGSGIGLLLTDYHARSSKRGGAWMSTFMDQAHLTQSKPVVVNVMSITDENLTPDEVTTVFHEFGHALHGLLSDVRYPSLSGTNVPRDWVEFPSQINENWAFDPAIVPLYARHAETGEVIPAEYVEAIQERQRLGQGFGTAEYLAAAIIDLAWHRLTPAEAEQVGDIEEFEKDALAAAGLEVESLHPRYKSTYFNHIFGGGYSAGYYSYLWAEALDADGFDWFTEVGAAGEKGDDAKAREAGQRFRDLVLSRGAAADYAEAFESLRGRPRSVQALLKRRGLAGSRVEG</sequence>
<dbReference type="Gene3D" id="1.10.1370.10">
    <property type="entry name" value="Neurolysin, domain 3"/>
    <property type="match status" value="1"/>
</dbReference>
<comment type="similarity">
    <text evidence="1 7">Belongs to the peptidase M3 family.</text>
</comment>
<dbReference type="InterPro" id="IPR024079">
    <property type="entry name" value="MetalloPept_cat_dom_sf"/>
</dbReference>
<gene>
    <name evidence="9" type="ORF">FHE74_07850</name>
</gene>
<keyword evidence="4 7" id="KW-0378">Hydrolase</keyword>
<name>A0A5C4U2I2_9CORY</name>
<evidence type="ECO:0000256" key="1">
    <source>
        <dbReference type="ARBA" id="ARBA00006040"/>
    </source>
</evidence>
<dbReference type="InterPro" id="IPR034005">
    <property type="entry name" value="M3A_DCP"/>
</dbReference>
<dbReference type="InterPro" id="IPR024077">
    <property type="entry name" value="Neurolysin/TOP_dom2"/>
</dbReference>
<dbReference type="Pfam" id="PF01432">
    <property type="entry name" value="Peptidase_M3"/>
    <property type="match status" value="1"/>
</dbReference>
<dbReference type="InterPro" id="IPR045090">
    <property type="entry name" value="Pept_M3A_M3B"/>
</dbReference>
<dbReference type="AlphaFoldDB" id="A0A5C4U2I2"/>
<dbReference type="SUPFAM" id="SSF55486">
    <property type="entry name" value="Metalloproteases ('zincins'), catalytic domain"/>
    <property type="match status" value="1"/>
</dbReference>
<evidence type="ECO:0000313" key="9">
    <source>
        <dbReference type="EMBL" id="TNL96601.1"/>
    </source>
</evidence>
<keyword evidence="6 7" id="KW-0482">Metalloprotease</keyword>
<comment type="cofactor">
    <cofactor evidence="7">
        <name>Zn(2+)</name>
        <dbReference type="ChEBI" id="CHEBI:29105"/>
    </cofactor>
    <text evidence="7">Binds 1 zinc ion.</text>
</comment>
<evidence type="ECO:0000256" key="6">
    <source>
        <dbReference type="ARBA" id="ARBA00023049"/>
    </source>
</evidence>
<dbReference type="RefSeq" id="WP_139465955.1">
    <property type="nucleotide sequence ID" value="NZ_VDHJ01000010.1"/>
</dbReference>
<protein>
    <submittedName>
        <fullName evidence="9">M3 family metallopeptidase</fullName>
    </submittedName>
</protein>
<keyword evidence="2 7" id="KW-0645">Protease</keyword>
<dbReference type="GO" id="GO:0046872">
    <property type="term" value="F:metal ion binding"/>
    <property type="evidence" value="ECO:0007669"/>
    <property type="project" value="UniProtKB-UniRule"/>
</dbReference>
<dbReference type="Gene3D" id="3.40.390.10">
    <property type="entry name" value="Collagenase (Catalytic Domain)"/>
    <property type="match status" value="1"/>
</dbReference>
<evidence type="ECO:0000313" key="10">
    <source>
        <dbReference type="Proteomes" id="UP000312032"/>
    </source>
</evidence>
<dbReference type="Proteomes" id="UP000312032">
    <property type="component" value="Unassembled WGS sequence"/>
</dbReference>
<dbReference type="GO" id="GO:0004180">
    <property type="term" value="F:carboxypeptidase activity"/>
    <property type="evidence" value="ECO:0007669"/>
    <property type="project" value="TreeGrafter"/>
</dbReference>
<keyword evidence="3 7" id="KW-0479">Metal-binding</keyword>
<evidence type="ECO:0000256" key="7">
    <source>
        <dbReference type="RuleBase" id="RU003435"/>
    </source>
</evidence>
<dbReference type="OrthoDB" id="9773538at2"/>
<dbReference type="CDD" id="cd06456">
    <property type="entry name" value="M3A_DCP"/>
    <property type="match status" value="1"/>
</dbReference>
<organism evidence="9 10">
    <name type="scientific">Corynebacterium tapiri</name>
    <dbReference type="NCBI Taxonomy" id="1448266"/>
    <lineage>
        <taxon>Bacteria</taxon>
        <taxon>Bacillati</taxon>
        <taxon>Actinomycetota</taxon>
        <taxon>Actinomycetes</taxon>
        <taxon>Mycobacteriales</taxon>
        <taxon>Corynebacteriaceae</taxon>
        <taxon>Corynebacterium</taxon>
    </lineage>
</organism>
<evidence type="ECO:0000256" key="3">
    <source>
        <dbReference type="ARBA" id="ARBA00022723"/>
    </source>
</evidence>
<keyword evidence="10" id="KW-1185">Reference proteome</keyword>